<evidence type="ECO:0000313" key="6">
    <source>
        <dbReference type="Proteomes" id="UP001289066"/>
    </source>
</evidence>
<dbReference type="SUPFAM" id="SSF52518">
    <property type="entry name" value="Thiamin diphosphate-binding fold (THDP-binding)"/>
    <property type="match status" value="1"/>
</dbReference>
<dbReference type="CDD" id="cd07033">
    <property type="entry name" value="TPP_PYR_DXS_TK_like"/>
    <property type="match status" value="1"/>
</dbReference>
<feature type="domain" description="Transketolase-like pyrimidine-binding" evidence="4">
    <location>
        <begin position="1"/>
        <end position="126"/>
    </location>
</feature>
<dbReference type="SMART" id="SM00861">
    <property type="entry name" value="Transket_pyr"/>
    <property type="match status" value="1"/>
</dbReference>
<dbReference type="Proteomes" id="UP001289066">
    <property type="component" value="Unassembled WGS sequence"/>
</dbReference>
<evidence type="ECO:0000256" key="3">
    <source>
        <dbReference type="ARBA" id="ARBA00023052"/>
    </source>
</evidence>
<dbReference type="Gene3D" id="3.40.50.920">
    <property type="match status" value="1"/>
</dbReference>
<keyword evidence="3" id="KW-0786">Thiamine pyrophosphate</keyword>
<comment type="cofactor">
    <cofactor evidence="1">
        <name>thiamine diphosphate</name>
        <dbReference type="ChEBI" id="CHEBI:58937"/>
    </cofactor>
</comment>
<dbReference type="Pfam" id="PF02779">
    <property type="entry name" value="Transket_pyr"/>
    <property type="match status" value="1"/>
</dbReference>
<dbReference type="InterPro" id="IPR009014">
    <property type="entry name" value="Transketo_C/PFOR_II"/>
</dbReference>
<evidence type="ECO:0000256" key="1">
    <source>
        <dbReference type="ARBA" id="ARBA00001964"/>
    </source>
</evidence>
<sequence length="180" mass="19313">PSRHFILGIAEGNMIGVAAGLASSGKEPYVSSFAMFLAGRAYEQIRNSIGYPHLNVKLCATHAGISVGEDGASHQSIEDLSLMRGIPGMYVFQPCDEIETKAVIKSIANINAPCYVRLGRCTVESVNDENYKFKIGKGVVLHKGKKVAIVATGLMVQEALKAAKELTDIDPTVVNIHTIK</sequence>
<dbReference type="Pfam" id="PF02780">
    <property type="entry name" value="Transketolase_C"/>
    <property type="match status" value="1"/>
</dbReference>
<dbReference type="FunFam" id="3.40.50.970:FF:000129">
    <property type="entry name" value="Transketolase"/>
    <property type="match status" value="1"/>
</dbReference>
<evidence type="ECO:0000256" key="2">
    <source>
        <dbReference type="ARBA" id="ARBA00007131"/>
    </source>
</evidence>
<evidence type="ECO:0000259" key="4">
    <source>
        <dbReference type="SMART" id="SM00861"/>
    </source>
</evidence>
<name>A0AAW9J7X8_CLOPF</name>
<protein>
    <submittedName>
        <fullName evidence="5">Transketolase family protein</fullName>
    </submittedName>
</protein>
<dbReference type="RefSeq" id="WP_322413023.1">
    <property type="nucleotide sequence ID" value="NZ_WNVG01000704.1"/>
</dbReference>
<dbReference type="Gene3D" id="3.40.50.970">
    <property type="match status" value="1"/>
</dbReference>
<dbReference type="InterPro" id="IPR005475">
    <property type="entry name" value="Transketolase-like_Pyr-bd"/>
</dbReference>
<dbReference type="SUPFAM" id="SSF52922">
    <property type="entry name" value="TK C-terminal domain-like"/>
    <property type="match status" value="1"/>
</dbReference>
<reference evidence="5" key="1">
    <citation type="submission" date="2019-11" db="EMBL/GenBank/DDBJ databases">
        <title>Characterization of Clostridium perfringens isolates from swine manure treated agricultural soils.</title>
        <authorList>
            <person name="Wushke S.T."/>
        </authorList>
    </citation>
    <scope>NUCLEOTIDE SEQUENCE</scope>
    <source>
        <strain evidence="5">X15</strain>
    </source>
</reference>
<gene>
    <name evidence="5" type="ORF">GNF81_17980</name>
</gene>
<dbReference type="AlphaFoldDB" id="A0AAW9J7X8"/>
<organism evidence="5 6">
    <name type="scientific">Clostridium perfringens</name>
    <dbReference type="NCBI Taxonomy" id="1502"/>
    <lineage>
        <taxon>Bacteria</taxon>
        <taxon>Bacillati</taxon>
        <taxon>Bacillota</taxon>
        <taxon>Clostridia</taxon>
        <taxon>Eubacteriales</taxon>
        <taxon>Clostridiaceae</taxon>
        <taxon>Clostridium</taxon>
    </lineage>
</organism>
<dbReference type="InterPro" id="IPR033248">
    <property type="entry name" value="Transketolase_C"/>
</dbReference>
<dbReference type="InterPro" id="IPR029061">
    <property type="entry name" value="THDP-binding"/>
</dbReference>
<dbReference type="PANTHER" id="PTHR43825">
    <property type="entry name" value="PYRUVATE DEHYDROGENASE E1 COMPONENT"/>
    <property type="match status" value="1"/>
</dbReference>
<dbReference type="PANTHER" id="PTHR43825:SF1">
    <property type="entry name" value="TRANSKETOLASE-LIKE PYRIMIDINE-BINDING DOMAIN-CONTAINING PROTEIN"/>
    <property type="match status" value="1"/>
</dbReference>
<feature type="non-terminal residue" evidence="5">
    <location>
        <position position="180"/>
    </location>
</feature>
<evidence type="ECO:0000313" key="5">
    <source>
        <dbReference type="EMBL" id="MDZ5034587.1"/>
    </source>
</evidence>
<feature type="non-terminal residue" evidence="5">
    <location>
        <position position="1"/>
    </location>
</feature>
<dbReference type="InterPro" id="IPR051157">
    <property type="entry name" value="PDH/Transketolase"/>
</dbReference>
<proteinExistence type="inferred from homology"/>
<dbReference type="EMBL" id="WNVG01000704">
    <property type="protein sequence ID" value="MDZ5034587.1"/>
    <property type="molecule type" value="Genomic_DNA"/>
</dbReference>
<comment type="caution">
    <text evidence="5">The sequence shown here is derived from an EMBL/GenBank/DDBJ whole genome shotgun (WGS) entry which is preliminary data.</text>
</comment>
<accession>A0AAW9J7X8</accession>
<comment type="similarity">
    <text evidence="2">Belongs to the transketolase family.</text>
</comment>